<dbReference type="CDD" id="cd11572">
    <property type="entry name" value="RlmI_M_like"/>
    <property type="match status" value="1"/>
</dbReference>
<feature type="domain" description="S-adenosylmethionine-dependent methyltransferase" evidence="6">
    <location>
        <begin position="193"/>
        <end position="379"/>
    </location>
</feature>
<feature type="domain" description="RlmI-like PUA" evidence="7">
    <location>
        <begin position="28"/>
        <end position="80"/>
    </location>
</feature>
<evidence type="ECO:0000256" key="3">
    <source>
        <dbReference type="ARBA" id="ARBA00022603"/>
    </source>
</evidence>
<proteinExistence type="predicted"/>
<protein>
    <submittedName>
        <fullName evidence="8">Class I SAM-dependent methyltransferase</fullName>
    </submittedName>
</protein>
<dbReference type="AlphaFoldDB" id="A0A7W2R4F9"/>
<dbReference type="InterPro" id="IPR019614">
    <property type="entry name" value="SAM-dep_methyl-trfase"/>
</dbReference>
<dbReference type="GO" id="GO:0005737">
    <property type="term" value="C:cytoplasm"/>
    <property type="evidence" value="ECO:0007669"/>
    <property type="project" value="UniProtKB-SubCell"/>
</dbReference>
<dbReference type="PANTHER" id="PTHR42873">
    <property type="entry name" value="RIBOSOMAL RNA LARGE SUBUNIT METHYLTRANSFERASE"/>
    <property type="match status" value="1"/>
</dbReference>
<accession>A0A7W2R4F9</accession>
<reference evidence="8 9" key="1">
    <citation type="submission" date="2020-07" db="EMBL/GenBank/DDBJ databases">
        <title>Bacterium isolated from marine sediment.</title>
        <authorList>
            <person name="Shang D."/>
        </authorList>
    </citation>
    <scope>NUCLEOTIDE SEQUENCE [LARGE SCALE GENOMIC DNA]</scope>
    <source>
        <strain evidence="8 9">F6074</strain>
    </source>
</reference>
<evidence type="ECO:0000256" key="4">
    <source>
        <dbReference type="ARBA" id="ARBA00022679"/>
    </source>
</evidence>
<dbReference type="CDD" id="cd02440">
    <property type="entry name" value="AdoMet_MTases"/>
    <property type="match status" value="1"/>
</dbReference>
<dbReference type="GO" id="GO:0032259">
    <property type="term" value="P:methylation"/>
    <property type="evidence" value="ECO:0007669"/>
    <property type="project" value="UniProtKB-KW"/>
</dbReference>
<comment type="subcellular location">
    <subcellularLocation>
        <location evidence="1">Cytoplasm</location>
    </subcellularLocation>
</comment>
<dbReference type="InterPro" id="IPR029063">
    <property type="entry name" value="SAM-dependent_MTases_sf"/>
</dbReference>
<dbReference type="Pfam" id="PF17785">
    <property type="entry name" value="PUA_3"/>
    <property type="match status" value="1"/>
</dbReference>
<dbReference type="InterPro" id="IPR041532">
    <property type="entry name" value="RlmI-like_PUA"/>
</dbReference>
<dbReference type="EMBL" id="JACGLT010000006">
    <property type="protein sequence ID" value="MBA6153055.1"/>
    <property type="molecule type" value="Genomic_DNA"/>
</dbReference>
<dbReference type="RefSeq" id="WP_182205357.1">
    <property type="nucleotide sequence ID" value="NZ_JACGLT010000006.1"/>
</dbReference>
<evidence type="ECO:0000256" key="2">
    <source>
        <dbReference type="ARBA" id="ARBA00022490"/>
    </source>
</evidence>
<evidence type="ECO:0000313" key="8">
    <source>
        <dbReference type="EMBL" id="MBA6153055.1"/>
    </source>
</evidence>
<keyword evidence="2" id="KW-0963">Cytoplasm</keyword>
<evidence type="ECO:0000259" key="6">
    <source>
        <dbReference type="Pfam" id="PF10672"/>
    </source>
</evidence>
<name>A0A7W2R4F9_9FLAO</name>
<dbReference type="Gene3D" id="3.30.750.80">
    <property type="entry name" value="RNA methyltransferase domain (HRMD) like"/>
    <property type="match status" value="1"/>
</dbReference>
<dbReference type="Proteomes" id="UP000541857">
    <property type="component" value="Unassembled WGS sequence"/>
</dbReference>
<dbReference type="InterPro" id="IPR036974">
    <property type="entry name" value="PUA_sf"/>
</dbReference>
<organism evidence="8 9">
    <name type="scientific">Gelidibacter maritimus</name>
    <dbReference type="NCBI Taxonomy" id="2761487"/>
    <lineage>
        <taxon>Bacteria</taxon>
        <taxon>Pseudomonadati</taxon>
        <taxon>Bacteroidota</taxon>
        <taxon>Flavobacteriia</taxon>
        <taxon>Flavobacteriales</taxon>
        <taxon>Flavobacteriaceae</taxon>
        <taxon>Gelidibacter</taxon>
    </lineage>
</organism>
<dbReference type="GO" id="GO:0008168">
    <property type="term" value="F:methyltransferase activity"/>
    <property type="evidence" value="ECO:0007669"/>
    <property type="project" value="UniProtKB-KW"/>
</dbReference>
<evidence type="ECO:0000259" key="7">
    <source>
        <dbReference type="Pfam" id="PF17785"/>
    </source>
</evidence>
<comment type="caution">
    <text evidence="8">The sequence shown here is derived from an EMBL/GenBank/DDBJ whole genome shotgun (WGS) entry which is preliminary data.</text>
</comment>
<dbReference type="SUPFAM" id="SSF53335">
    <property type="entry name" value="S-adenosyl-L-methionine-dependent methyltransferases"/>
    <property type="match status" value="1"/>
</dbReference>
<gene>
    <name evidence="8" type="ORF">H3Z82_09990</name>
</gene>
<dbReference type="Pfam" id="PF10672">
    <property type="entry name" value="Methyltrans_SAM"/>
    <property type="match status" value="1"/>
</dbReference>
<dbReference type="Gene3D" id="2.30.130.10">
    <property type="entry name" value="PUA domain"/>
    <property type="match status" value="1"/>
</dbReference>
<sequence length="406" mass="45215">MFHFDLPNTQVQRLAVKLIPAAEKLVMQTAHPWVFSKNIGKINKPGKAGDIAILFRQKSNDVYGVGLYDPESPIQIKMLHYYSGKTIDKTFFSEKIDEAFALRKSLLATNTNSYRLLFGENDGFPGFIADVYANVMVVKLYSAIWFPYLKDILEVLIEVSGCETVVLRLSRNLQTHDHFGLQDGMVLYGTLENEEVEFVEHGVLFTANVIKGHKTGYFLDHRENRRRVGVLSKNKTVLDVFSYAGGFSVHALAGGAKEVTSVDISKQALELATSNAALNGYVDNHLTLAGDAFLILEQLIEEGRTYGVVVIDPPSFAKSQKEVSTAKHKYAQLARLGAKLVATKGILVLASCSSRVVAEDFFEINETALKASGRQFVMQDQTYHDSDHPITFKEGAYLKCGYYKFS</sequence>
<dbReference type="GO" id="GO:0003723">
    <property type="term" value="F:RNA binding"/>
    <property type="evidence" value="ECO:0007669"/>
    <property type="project" value="InterPro"/>
</dbReference>
<keyword evidence="4 8" id="KW-0808">Transferase</keyword>
<dbReference type="Gene3D" id="3.40.50.150">
    <property type="entry name" value="Vaccinia Virus protein VP39"/>
    <property type="match status" value="1"/>
</dbReference>
<keyword evidence="5" id="KW-0949">S-adenosyl-L-methionine</keyword>
<evidence type="ECO:0000256" key="5">
    <source>
        <dbReference type="ARBA" id="ARBA00022691"/>
    </source>
</evidence>
<evidence type="ECO:0000313" key="9">
    <source>
        <dbReference type="Proteomes" id="UP000541857"/>
    </source>
</evidence>
<evidence type="ECO:0000256" key="1">
    <source>
        <dbReference type="ARBA" id="ARBA00004496"/>
    </source>
</evidence>
<keyword evidence="3 8" id="KW-0489">Methyltransferase</keyword>
<keyword evidence="9" id="KW-1185">Reference proteome</keyword>
<dbReference type="PANTHER" id="PTHR42873:SF1">
    <property type="entry name" value="S-ADENOSYLMETHIONINE-DEPENDENT METHYLTRANSFERASE DOMAIN-CONTAINING PROTEIN"/>
    <property type="match status" value="1"/>
</dbReference>